<dbReference type="SUPFAM" id="SSF82771">
    <property type="entry name" value="GIY-YIG endonuclease"/>
    <property type="match status" value="1"/>
</dbReference>
<dbReference type="PROSITE" id="PS50164">
    <property type="entry name" value="GIY_YIG"/>
    <property type="match status" value="1"/>
</dbReference>
<dbReference type="Proteomes" id="UP000297070">
    <property type="component" value="Segment"/>
</dbReference>
<keyword evidence="5" id="KW-0255">Endonuclease</keyword>
<evidence type="ECO:0000313" key="6">
    <source>
        <dbReference type="Proteomes" id="UP000297070"/>
    </source>
</evidence>
<dbReference type="InterPro" id="IPR000305">
    <property type="entry name" value="GIY-YIG_endonuc"/>
</dbReference>
<accession>A0A4D6E272</accession>
<dbReference type="InterPro" id="IPR035901">
    <property type="entry name" value="GIY-YIG_endonuc_sf"/>
</dbReference>
<evidence type="ECO:0000313" key="5">
    <source>
        <dbReference type="EMBL" id="QBZ72770.1"/>
    </source>
</evidence>
<evidence type="ECO:0000256" key="1">
    <source>
        <dbReference type="ARBA" id="ARBA00001946"/>
    </source>
</evidence>
<keyword evidence="5" id="KW-0540">Nuclease</keyword>
<feature type="domain" description="GIY-YIG" evidence="4">
    <location>
        <begin position="1"/>
        <end position="84"/>
    </location>
</feature>
<keyword evidence="2" id="KW-0460">Magnesium</keyword>
<feature type="region of interest" description="Disordered" evidence="3">
    <location>
        <begin position="119"/>
        <end position="146"/>
    </location>
</feature>
<dbReference type="GO" id="GO:0004519">
    <property type="term" value="F:endonuclease activity"/>
    <property type="evidence" value="ECO:0007669"/>
    <property type="project" value="UniProtKB-KW"/>
</dbReference>
<dbReference type="RefSeq" id="YP_009821535.1">
    <property type="nucleotide sequence ID" value="NC_048176.1"/>
</dbReference>
<reference evidence="5 6" key="1">
    <citation type="submission" date="2019-03" db="EMBL/GenBank/DDBJ databases">
        <authorList>
            <person name="Douthitt C."/>
            <person name="D'Elia T."/>
            <person name="Bockoras C."/>
            <person name="Boss C."/>
            <person name="Clemons M."/>
            <person name="Green W."/>
            <person name="Harel H."/>
            <person name="Larralde J."/>
            <person name="Lopez M."/>
            <person name="Magana D."/>
            <person name="Miguel M."/>
            <person name="Muschweck L."/>
            <person name="Olivos K."/>
            <person name="Racette D."/>
            <person name="Reynolds M."/>
            <person name="Ru Y."/>
            <person name="Santana M."/>
            <person name="Simon R."/>
            <person name="Smotrilla K."/>
            <person name="Sufficool B."/>
            <person name="Tamayo B."/>
            <person name="Tirado E."/>
            <person name="Vajanyi M."/>
            <person name="Weger M."/>
            <person name="Wehr A."/>
            <person name="Whitaker K."/>
            <person name="Garlena R.A."/>
            <person name="Russell D.A."/>
            <person name="Pope W.H."/>
            <person name="Jacobs-Sera D."/>
            <person name="Hatfull G.F."/>
        </authorList>
    </citation>
    <scope>NUCLEOTIDE SEQUENCE [LARGE SCALE GENOMIC DNA]</scope>
</reference>
<name>A0A4D6E272_9CAUD</name>
<comment type="cofactor">
    <cofactor evidence="1">
        <name>Mg(2+)</name>
        <dbReference type="ChEBI" id="CHEBI:18420"/>
    </cofactor>
</comment>
<organism evidence="5 6">
    <name type="scientific">Gordonia phage GodonK</name>
    <dbReference type="NCBI Taxonomy" id="2562192"/>
    <lineage>
        <taxon>Viruses</taxon>
        <taxon>Duplodnaviria</taxon>
        <taxon>Heunggongvirae</taxon>
        <taxon>Uroviricota</taxon>
        <taxon>Caudoviricetes</taxon>
        <taxon>Godonkavirus</taxon>
        <taxon>Godonkavirus godonK</taxon>
    </lineage>
</organism>
<keyword evidence="6" id="KW-1185">Reference proteome</keyword>
<evidence type="ECO:0000256" key="3">
    <source>
        <dbReference type="SAM" id="MobiDB-lite"/>
    </source>
</evidence>
<protein>
    <submittedName>
        <fullName evidence="5">G-I-Y Y-I-G endonuclease</fullName>
    </submittedName>
</protein>
<dbReference type="EMBL" id="MK620899">
    <property type="protein sequence ID" value="QBZ72770.1"/>
    <property type="molecule type" value="Genomic_DNA"/>
</dbReference>
<proteinExistence type="predicted"/>
<dbReference type="SMART" id="SM00465">
    <property type="entry name" value="GIYc"/>
    <property type="match status" value="1"/>
</dbReference>
<evidence type="ECO:0000256" key="2">
    <source>
        <dbReference type="ARBA" id="ARBA00022842"/>
    </source>
</evidence>
<keyword evidence="5" id="KW-0378">Hydrolase</keyword>
<gene>
    <name evidence="5" type="primary">182</name>
    <name evidence="5" type="ORF">SEA_GODONK_182</name>
</gene>
<dbReference type="GeneID" id="55013018"/>
<evidence type="ECO:0000259" key="4">
    <source>
        <dbReference type="PROSITE" id="PS50164"/>
    </source>
</evidence>
<dbReference type="KEGG" id="vg:55013018"/>
<sequence>MVGVVYGLYHQDSLIYVGSCADPGARYARHKHAAKTRSSLLCQHIQKHGMPEMKIFVEVHDELLYSAEKAYIAEALKHGPLLNMEHNPANAHVYSERRNREDVKRAHIEGLKRFHETEEGRQYRKRVAKSTGDHKRGKPAHPNTRAALAQTTHKKWHVGRGIVKPGCKFCEEL</sequence>